<organism evidence="1 2">
    <name type="scientific">Geoanaerobacter pelophilus</name>
    <dbReference type="NCBI Taxonomy" id="60036"/>
    <lineage>
        <taxon>Bacteria</taxon>
        <taxon>Pseudomonadati</taxon>
        <taxon>Thermodesulfobacteriota</taxon>
        <taxon>Desulfuromonadia</taxon>
        <taxon>Geobacterales</taxon>
        <taxon>Geobacteraceae</taxon>
        <taxon>Geoanaerobacter</taxon>
    </lineage>
</organism>
<dbReference type="InterPro" id="IPR036390">
    <property type="entry name" value="WH_DNA-bd_sf"/>
</dbReference>
<dbReference type="RefSeq" id="WP_214171550.1">
    <property type="nucleotide sequence ID" value="NZ_JAHCVJ010000004.1"/>
</dbReference>
<dbReference type="SUPFAM" id="SSF46785">
    <property type="entry name" value="Winged helix' DNA-binding domain"/>
    <property type="match status" value="1"/>
</dbReference>
<accession>A0AAW4LC58</accession>
<sequence>MSFSDIISEHIRITILRALNEIGGYSCNESILHSIVARFKIIVTRDQIRIQLAWLQEQGLVTLETVAEFYVATITPRGIDVAEGNAIVPGIKRPHPKG</sequence>
<gene>
    <name evidence="1" type="ORF">KI809_10685</name>
</gene>
<dbReference type="Proteomes" id="UP000811899">
    <property type="component" value="Unassembled WGS sequence"/>
</dbReference>
<proteinExistence type="predicted"/>
<comment type="caution">
    <text evidence="1">The sequence shown here is derived from an EMBL/GenBank/DDBJ whole genome shotgun (WGS) entry which is preliminary data.</text>
</comment>
<evidence type="ECO:0000313" key="2">
    <source>
        <dbReference type="Proteomes" id="UP000811899"/>
    </source>
</evidence>
<dbReference type="AlphaFoldDB" id="A0AAW4LC58"/>
<reference evidence="1 2" key="1">
    <citation type="submission" date="2021-05" db="EMBL/GenBank/DDBJ databases">
        <title>The draft genome of Geobacter pelophilus DSM 12255.</title>
        <authorList>
            <person name="Xu Z."/>
            <person name="Masuda Y."/>
            <person name="Itoh H."/>
            <person name="Senoo K."/>
        </authorList>
    </citation>
    <scope>NUCLEOTIDE SEQUENCE [LARGE SCALE GENOMIC DNA]</scope>
    <source>
        <strain evidence="1 2">DSM 12255</strain>
    </source>
</reference>
<protein>
    <submittedName>
        <fullName evidence="1">ArsR family transcriptional regulator</fullName>
    </submittedName>
</protein>
<dbReference type="EMBL" id="JAHCVJ010000004">
    <property type="protein sequence ID" value="MBT0664766.1"/>
    <property type="molecule type" value="Genomic_DNA"/>
</dbReference>
<evidence type="ECO:0000313" key="1">
    <source>
        <dbReference type="EMBL" id="MBT0664766.1"/>
    </source>
</evidence>
<keyword evidence="2" id="KW-1185">Reference proteome</keyword>
<name>A0AAW4LC58_9BACT</name>